<comment type="similarity">
    <text evidence="4 19">In the C-terminal section; belongs to the NnrD/CARKD family.</text>
</comment>
<dbReference type="InterPro" id="IPR029056">
    <property type="entry name" value="Ribokinase-like"/>
</dbReference>
<comment type="cofactor">
    <cofactor evidence="18 19">
        <name>K(+)</name>
        <dbReference type="ChEBI" id="CHEBI:29103"/>
    </cofactor>
    <text evidence="18 19">Binds 1 potassium ion per subunit.</text>
</comment>
<dbReference type="GO" id="GO:0046496">
    <property type="term" value="P:nicotinamide nucleotide metabolic process"/>
    <property type="evidence" value="ECO:0007669"/>
    <property type="project" value="UniProtKB-UniRule"/>
</dbReference>
<evidence type="ECO:0000256" key="9">
    <source>
        <dbReference type="ARBA" id="ARBA00022958"/>
    </source>
</evidence>
<comment type="catalytic activity">
    <reaction evidence="16 17 19">
        <text>(6S)-NADPHX + ADP = AMP + phosphate + NADPH + H(+)</text>
        <dbReference type="Rhea" id="RHEA:32235"/>
        <dbReference type="ChEBI" id="CHEBI:15378"/>
        <dbReference type="ChEBI" id="CHEBI:43474"/>
        <dbReference type="ChEBI" id="CHEBI:57783"/>
        <dbReference type="ChEBI" id="CHEBI:64076"/>
        <dbReference type="ChEBI" id="CHEBI:456215"/>
        <dbReference type="ChEBI" id="CHEBI:456216"/>
        <dbReference type="EC" id="4.2.1.136"/>
    </reaction>
</comment>
<dbReference type="GO" id="GO:0005524">
    <property type="term" value="F:ATP binding"/>
    <property type="evidence" value="ECO:0007669"/>
    <property type="project" value="UniProtKB-UniRule"/>
</dbReference>
<feature type="binding site" evidence="17">
    <location>
        <position position="454"/>
    </location>
    <ligand>
        <name>AMP</name>
        <dbReference type="ChEBI" id="CHEBI:456215"/>
    </ligand>
</feature>
<feature type="binding site" evidence="18">
    <location>
        <position position="160"/>
    </location>
    <ligand>
        <name>K(+)</name>
        <dbReference type="ChEBI" id="CHEBI:29103"/>
    </ligand>
</feature>
<dbReference type="SUPFAM" id="SSF53613">
    <property type="entry name" value="Ribokinase-like"/>
    <property type="match status" value="1"/>
</dbReference>
<keyword evidence="10 17" id="KW-0520">NAD</keyword>
<evidence type="ECO:0000256" key="10">
    <source>
        <dbReference type="ARBA" id="ARBA00023027"/>
    </source>
</evidence>
<evidence type="ECO:0000256" key="11">
    <source>
        <dbReference type="ARBA" id="ARBA00023235"/>
    </source>
</evidence>
<dbReference type="CDD" id="cd01171">
    <property type="entry name" value="YXKO-related"/>
    <property type="match status" value="1"/>
</dbReference>
<keyword evidence="5 18" id="KW-0479">Metal-binding</keyword>
<comment type="cofactor">
    <cofactor evidence="17">
        <name>Mg(2+)</name>
        <dbReference type="ChEBI" id="CHEBI:18420"/>
    </cofactor>
</comment>
<feature type="binding site" evidence="18">
    <location>
        <position position="59"/>
    </location>
    <ligand>
        <name>K(+)</name>
        <dbReference type="ChEBI" id="CHEBI:29103"/>
    </ligand>
</feature>
<evidence type="ECO:0000256" key="13">
    <source>
        <dbReference type="ARBA" id="ARBA00023268"/>
    </source>
</evidence>
<evidence type="ECO:0000256" key="2">
    <source>
        <dbReference type="ARBA" id="ARBA00000909"/>
    </source>
</evidence>
<evidence type="ECO:0000256" key="16">
    <source>
        <dbReference type="ARBA" id="ARBA00049209"/>
    </source>
</evidence>
<evidence type="ECO:0000256" key="5">
    <source>
        <dbReference type="ARBA" id="ARBA00022723"/>
    </source>
</evidence>
<evidence type="ECO:0000256" key="1">
    <source>
        <dbReference type="ARBA" id="ARBA00000013"/>
    </source>
</evidence>
<keyword evidence="7 17" id="KW-0067">ATP-binding</keyword>
<evidence type="ECO:0000313" key="23">
    <source>
        <dbReference type="Proteomes" id="UP000198778"/>
    </source>
</evidence>
<comment type="catalytic activity">
    <reaction evidence="2 18 19">
        <text>(6R)-NADPHX = (6S)-NADPHX</text>
        <dbReference type="Rhea" id="RHEA:32227"/>
        <dbReference type="ChEBI" id="CHEBI:64076"/>
        <dbReference type="ChEBI" id="CHEBI:64077"/>
        <dbReference type="EC" id="5.1.99.6"/>
    </reaction>
</comment>
<evidence type="ECO:0000256" key="12">
    <source>
        <dbReference type="ARBA" id="ARBA00023239"/>
    </source>
</evidence>
<feature type="binding site" evidence="18">
    <location>
        <position position="139"/>
    </location>
    <ligand>
        <name>(6S)-NADPHX</name>
        <dbReference type="ChEBI" id="CHEBI:64076"/>
    </ligand>
</feature>
<evidence type="ECO:0000256" key="15">
    <source>
        <dbReference type="ARBA" id="ARBA00048238"/>
    </source>
</evidence>
<comment type="similarity">
    <text evidence="18">Belongs to the NnrE/AIBP family.</text>
</comment>
<evidence type="ECO:0000256" key="3">
    <source>
        <dbReference type="ARBA" id="ARBA00006001"/>
    </source>
</evidence>
<reference evidence="23" key="1">
    <citation type="submission" date="2016-10" db="EMBL/GenBank/DDBJ databases">
        <authorList>
            <person name="Varghese N."/>
            <person name="Submissions S."/>
        </authorList>
    </citation>
    <scope>NUCLEOTIDE SEQUENCE [LARGE SCALE GENOMIC DNA]</scope>
    <source>
        <strain evidence="23">CGMCC 1.10369</strain>
    </source>
</reference>
<keyword evidence="13" id="KW-0511">Multifunctional enzyme</keyword>
<comment type="function">
    <text evidence="14 19">Bifunctional enzyme that catalyzes the epimerization of the S- and R-forms of NAD(P)HX and the dehydration of the S-form of NAD(P)HX at the expense of ADP, which is converted to AMP. This allows the repair of both epimers of NAD(P)HX, a damaged form of NAD(P)H that is a result of enzymatic or heat-dependent hydration.</text>
</comment>
<dbReference type="Pfam" id="PF03853">
    <property type="entry name" value="YjeF_N"/>
    <property type="match status" value="1"/>
</dbReference>
<feature type="binding site" evidence="18">
    <location>
        <position position="157"/>
    </location>
    <ligand>
        <name>(6S)-NADPHX</name>
        <dbReference type="ChEBI" id="CHEBI:64076"/>
    </ligand>
</feature>
<dbReference type="PANTHER" id="PTHR12592">
    <property type="entry name" value="ATP-DEPENDENT (S)-NAD(P)H-HYDRATE DEHYDRATASE FAMILY MEMBER"/>
    <property type="match status" value="1"/>
</dbReference>
<name>A0A1H0HRP3_9BACI</name>
<feature type="binding site" evidence="17">
    <location>
        <position position="388"/>
    </location>
    <ligand>
        <name>(6S)-NADPHX</name>
        <dbReference type="ChEBI" id="CHEBI:64076"/>
    </ligand>
</feature>
<comment type="similarity">
    <text evidence="17">Belongs to the NnrD/CARKD family.</text>
</comment>
<dbReference type="PROSITE" id="PS51385">
    <property type="entry name" value="YJEF_N"/>
    <property type="match status" value="1"/>
</dbReference>
<dbReference type="Proteomes" id="UP000198778">
    <property type="component" value="Unassembled WGS sequence"/>
</dbReference>
<sequence length="508" mass="53609">MYAVTRKEMRKMDQYAIKQIGMPSMVLMENAGRNAAKEIASFAGDRLKKWAVLIGKGNNGGDGIVTARHLQEWGFEPTLIYAEDPSACKGEAAQQRDIASAFNLPSVIYKKEQIAWEAFDGIIDALLGTGSSGAPKEVYASLIEEANTSELPIAAMDIPSGLDADTGAVQTPCIQAALTTTFAYTKRGLEQYPGKEAAGIVSTCPIGLPADFAAAFQVQTFLADAESIQQRFHMNLLSPVRPADSNKGTFGHVLVAAGTRQMAGAGLMSAAAALKTGAGLVSWAMPERVLEAMLGKQPEIMLQGVADKDKGDWSATSAKDIAALLDGKQAGVIGPGMGRWKGDTDWLKHIWRQTACALILDADALNILAEAGIESFPEREGPVLLTPHPGEMARLTGKSVKEVQADRIEIAREFAVKHGVTLVLKGARTLTAAPNGNVTINTTGNPKMATGGTGDVLAGVIGSLTAQGMHAEQAAVCGVYLHGRAGDTVAGKRPESRSLTAWDIIETL</sequence>
<keyword evidence="8 17" id="KW-0521">NADP</keyword>
<dbReference type="NCBIfam" id="TIGR00197">
    <property type="entry name" value="yjeF_nterm"/>
    <property type="match status" value="1"/>
</dbReference>
<dbReference type="InterPro" id="IPR036652">
    <property type="entry name" value="YjeF_N_dom_sf"/>
</dbReference>
<dbReference type="PIRSF" id="PIRSF017184">
    <property type="entry name" value="Nnr"/>
    <property type="match status" value="1"/>
</dbReference>
<evidence type="ECO:0000259" key="20">
    <source>
        <dbReference type="PROSITE" id="PS51383"/>
    </source>
</evidence>
<evidence type="ECO:0000256" key="6">
    <source>
        <dbReference type="ARBA" id="ARBA00022741"/>
    </source>
</evidence>
<comment type="function">
    <text evidence="17">Catalyzes the dehydration of the S-form of NAD(P)HX at the expense of ADP, which is converted to AMP. Together with NAD(P)HX epimerase, which catalyzes the epimerization of the S- and R-forms, the enzyme allows the repair of both epimers of NAD(P)HX, a damaged form of NAD(P)H that is a result of enzymatic or heat-dependent hydration.</text>
</comment>
<gene>
    <name evidence="17" type="primary">nnrD</name>
    <name evidence="18" type="synonym">nnrE</name>
    <name evidence="22" type="ORF">SAMN04488053_10910</name>
</gene>
<dbReference type="Gene3D" id="3.40.1190.20">
    <property type="match status" value="1"/>
</dbReference>
<evidence type="ECO:0000256" key="19">
    <source>
        <dbReference type="PIRNR" id="PIRNR017184"/>
    </source>
</evidence>
<keyword evidence="12 17" id="KW-0456">Lyase</keyword>
<dbReference type="GO" id="GO:0110051">
    <property type="term" value="P:metabolite repair"/>
    <property type="evidence" value="ECO:0007669"/>
    <property type="project" value="TreeGrafter"/>
</dbReference>
<evidence type="ECO:0000256" key="4">
    <source>
        <dbReference type="ARBA" id="ARBA00009524"/>
    </source>
</evidence>
<dbReference type="PANTHER" id="PTHR12592:SF0">
    <property type="entry name" value="ATP-DEPENDENT (S)-NAD(P)H-HYDRATE DEHYDRATASE"/>
    <property type="match status" value="1"/>
</dbReference>
<accession>A0A1H0HRP3</accession>
<dbReference type="SUPFAM" id="SSF64153">
    <property type="entry name" value="YjeF N-terminal domain-like"/>
    <property type="match status" value="1"/>
</dbReference>
<dbReference type="OrthoDB" id="9806925at2"/>
<evidence type="ECO:0000256" key="7">
    <source>
        <dbReference type="ARBA" id="ARBA00022840"/>
    </source>
</evidence>
<dbReference type="GO" id="GO:0046872">
    <property type="term" value="F:metal ion binding"/>
    <property type="evidence" value="ECO:0007669"/>
    <property type="project" value="UniProtKB-UniRule"/>
</dbReference>
<dbReference type="HAMAP" id="MF_01965">
    <property type="entry name" value="NADHX_dehydratase"/>
    <property type="match status" value="1"/>
</dbReference>
<proteinExistence type="inferred from homology"/>
<evidence type="ECO:0000259" key="21">
    <source>
        <dbReference type="PROSITE" id="PS51385"/>
    </source>
</evidence>
<feature type="binding site" evidence="17">
    <location>
        <begin position="425"/>
        <end position="429"/>
    </location>
    <ligand>
        <name>AMP</name>
        <dbReference type="ChEBI" id="CHEBI:456215"/>
    </ligand>
</feature>
<evidence type="ECO:0000313" key="22">
    <source>
        <dbReference type="EMBL" id="SDO21798.1"/>
    </source>
</evidence>
<dbReference type="PROSITE" id="PS51383">
    <property type="entry name" value="YJEF_C_3"/>
    <property type="match status" value="1"/>
</dbReference>
<organism evidence="22 23">
    <name type="scientific">Alkalicoccus daliensis</name>
    <dbReference type="NCBI Taxonomy" id="745820"/>
    <lineage>
        <taxon>Bacteria</taxon>
        <taxon>Bacillati</taxon>
        <taxon>Bacillota</taxon>
        <taxon>Bacilli</taxon>
        <taxon>Bacillales</taxon>
        <taxon>Bacillaceae</taxon>
        <taxon>Alkalicoccus</taxon>
    </lineage>
</organism>
<dbReference type="EC" id="4.2.1.136" evidence="19"/>
<comment type="catalytic activity">
    <reaction evidence="15 17 19">
        <text>(6S)-NADHX + ADP = AMP + phosphate + NADH + H(+)</text>
        <dbReference type="Rhea" id="RHEA:32223"/>
        <dbReference type="ChEBI" id="CHEBI:15378"/>
        <dbReference type="ChEBI" id="CHEBI:43474"/>
        <dbReference type="ChEBI" id="CHEBI:57945"/>
        <dbReference type="ChEBI" id="CHEBI:64074"/>
        <dbReference type="ChEBI" id="CHEBI:456215"/>
        <dbReference type="ChEBI" id="CHEBI:456216"/>
        <dbReference type="EC" id="4.2.1.136"/>
    </reaction>
</comment>
<dbReference type="Gene3D" id="3.40.50.10260">
    <property type="entry name" value="YjeF N-terminal domain"/>
    <property type="match status" value="1"/>
</dbReference>
<evidence type="ECO:0000256" key="18">
    <source>
        <dbReference type="HAMAP-Rule" id="MF_01966"/>
    </source>
</evidence>
<dbReference type="PROSITE" id="PS01050">
    <property type="entry name" value="YJEF_C_2"/>
    <property type="match status" value="1"/>
</dbReference>
<dbReference type="InterPro" id="IPR004443">
    <property type="entry name" value="YjeF_N_dom"/>
</dbReference>
<keyword evidence="11 18" id="KW-0413">Isomerase</keyword>
<feature type="binding site" evidence="18">
    <location>
        <position position="124"/>
    </location>
    <ligand>
        <name>K(+)</name>
        <dbReference type="ChEBI" id="CHEBI:29103"/>
    </ligand>
</feature>
<dbReference type="STRING" id="745820.SAMN04488053_10910"/>
<evidence type="ECO:0000256" key="17">
    <source>
        <dbReference type="HAMAP-Rule" id="MF_01965"/>
    </source>
</evidence>
<evidence type="ECO:0000256" key="14">
    <source>
        <dbReference type="ARBA" id="ARBA00025153"/>
    </source>
</evidence>
<dbReference type="NCBIfam" id="TIGR00196">
    <property type="entry name" value="yjeF_cterm"/>
    <property type="match status" value="1"/>
</dbReference>
<feature type="binding site" evidence="17">
    <location>
        <position position="336"/>
    </location>
    <ligand>
        <name>(6S)-NADPHX</name>
        <dbReference type="ChEBI" id="CHEBI:64076"/>
    </ligand>
</feature>
<keyword evidence="9 18" id="KW-0630">Potassium</keyword>
<comment type="similarity">
    <text evidence="3 19">In the N-terminal section; belongs to the NnrE/AIBP family.</text>
</comment>
<feature type="binding site" evidence="17">
    <location>
        <position position="265"/>
    </location>
    <ligand>
        <name>(6S)-NADPHX</name>
        <dbReference type="ChEBI" id="CHEBI:64076"/>
    </ligand>
</feature>
<evidence type="ECO:0000256" key="8">
    <source>
        <dbReference type="ARBA" id="ARBA00022857"/>
    </source>
</evidence>
<comment type="subunit">
    <text evidence="17">Homotetramer.</text>
</comment>
<feature type="binding site" evidence="17">
    <location>
        <position position="455"/>
    </location>
    <ligand>
        <name>(6S)-NADPHX</name>
        <dbReference type="ChEBI" id="CHEBI:64076"/>
    </ligand>
</feature>
<dbReference type="GO" id="GO:0052855">
    <property type="term" value="F:ADP-dependent NAD(P)H-hydrate dehydratase activity"/>
    <property type="evidence" value="ECO:0007669"/>
    <property type="project" value="UniProtKB-UniRule"/>
</dbReference>
<keyword evidence="23" id="KW-1185">Reference proteome</keyword>
<dbReference type="InterPro" id="IPR000631">
    <property type="entry name" value="CARKD"/>
</dbReference>
<feature type="binding site" evidence="18">
    <location>
        <begin position="128"/>
        <end position="134"/>
    </location>
    <ligand>
        <name>(6S)-NADPHX</name>
        <dbReference type="ChEBI" id="CHEBI:64076"/>
    </ligand>
</feature>
<protein>
    <recommendedName>
        <fullName evidence="19">Bifunctional NAD(P)H-hydrate repair enzyme</fullName>
    </recommendedName>
    <alternativeName>
        <fullName evidence="19">Nicotinamide nucleotide repair protein</fullName>
    </alternativeName>
    <domain>
        <recommendedName>
            <fullName evidence="19">ADP-dependent (S)-NAD(P)H-hydrate dehydratase</fullName>
            <ecNumber evidence="19">4.2.1.136</ecNumber>
        </recommendedName>
        <alternativeName>
            <fullName evidence="19">ADP-dependent NAD(P)HX dehydratase</fullName>
        </alternativeName>
    </domain>
    <domain>
        <recommendedName>
            <fullName evidence="19">NAD(P)H-hydrate epimerase</fullName>
            <ecNumber evidence="19">5.1.99.6</ecNumber>
        </recommendedName>
    </domain>
</protein>
<dbReference type="GO" id="GO:0052856">
    <property type="term" value="F:NAD(P)HX epimerase activity"/>
    <property type="evidence" value="ECO:0007669"/>
    <property type="project" value="UniProtKB-UniRule"/>
</dbReference>
<dbReference type="HAMAP" id="MF_01966">
    <property type="entry name" value="NADHX_epimerase"/>
    <property type="match status" value="1"/>
</dbReference>
<dbReference type="InterPro" id="IPR030677">
    <property type="entry name" value="Nnr"/>
</dbReference>
<dbReference type="AlphaFoldDB" id="A0A1H0HRP3"/>
<feature type="binding site" evidence="18">
    <location>
        <begin position="58"/>
        <end position="62"/>
    </location>
    <ligand>
        <name>(6S)-NADPHX</name>
        <dbReference type="ChEBI" id="CHEBI:64076"/>
    </ligand>
</feature>
<comment type="catalytic activity">
    <reaction evidence="1 18 19">
        <text>(6R)-NADHX = (6S)-NADHX</text>
        <dbReference type="Rhea" id="RHEA:32215"/>
        <dbReference type="ChEBI" id="CHEBI:64074"/>
        <dbReference type="ChEBI" id="CHEBI:64075"/>
        <dbReference type="EC" id="5.1.99.6"/>
    </reaction>
</comment>
<dbReference type="Pfam" id="PF01256">
    <property type="entry name" value="Carb_kinase"/>
    <property type="match status" value="1"/>
</dbReference>
<comment type="function">
    <text evidence="18">Catalyzes the epimerization of the S- and R-forms of NAD(P)HX, a damaged form of NAD(P)H that is a result of enzymatic or heat-dependent hydration. This is a prerequisite for the S-specific NAD(P)H-hydrate dehydratase to allow the repair of both epimers of NAD(P)HX.</text>
</comment>
<dbReference type="RefSeq" id="WP_090843381.1">
    <property type="nucleotide sequence ID" value="NZ_FNIL01000009.1"/>
</dbReference>
<feature type="domain" description="YjeF N-terminal" evidence="21">
    <location>
        <begin position="9"/>
        <end position="214"/>
    </location>
</feature>
<dbReference type="EC" id="5.1.99.6" evidence="19"/>
<dbReference type="EMBL" id="FNIL01000009">
    <property type="protein sequence ID" value="SDO21798.1"/>
    <property type="molecule type" value="Genomic_DNA"/>
</dbReference>
<keyword evidence="6 17" id="KW-0547">Nucleotide-binding</keyword>
<dbReference type="InterPro" id="IPR017953">
    <property type="entry name" value="Carbohydrate_kinase_pred_CS"/>
</dbReference>
<feature type="domain" description="YjeF C-terminal" evidence="20">
    <location>
        <begin position="230"/>
        <end position="508"/>
    </location>
</feature>